<protein>
    <submittedName>
        <fullName evidence="1">Uncharacterized protein</fullName>
    </submittedName>
</protein>
<gene>
    <name evidence="1" type="ORF">E2C01_028085</name>
</gene>
<comment type="caution">
    <text evidence="1">The sequence shown here is derived from an EMBL/GenBank/DDBJ whole genome shotgun (WGS) entry which is preliminary data.</text>
</comment>
<name>A0A5B7EN98_PORTR</name>
<evidence type="ECO:0000313" key="1">
    <source>
        <dbReference type="EMBL" id="MPC34686.1"/>
    </source>
</evidence>
<dbReference type="AlphaFoldDB" id="A0A5B7EN98"/>
<sequence length="98" mass="10678">MVLIRPDFVGFNCSRREVAWDAPCVLSSTWRAGNPEDGCLRSHGGDSCCKGEAAEERAREVATCEEVQQERGLCYASAWLRHRGAGWVARGDAAPALP</sequence>
<evidence type="ECO:0000313" key="2">
    <source>
        <dbReference type="Proteomes" id="UP000324222"/>
    </source>
</evidence>
<reference evidence="1 2" key="1">
    <citation type="submission" date="2019-05" db="EMBL/GenBank/DDBJ databases">
        <title>Another draft genome of Portunus trituberculatus and its Hox gene families provides insights of decapod evolution.</title>
        <authorList>
            <person name="Jeong J.-H."/>
            <person name="Song I."/>
            <person name="Kim S."/>
            <person name="Choi T."/>
            <person name="Kim D."/>
            <person name="Ryu S."/>
            <person name="Kim W."/>
        </authorList>
    </citation>
    <scope>NUCLEOTIDE SEQUENCE [LARGE SCALE GENOMIC DNA]</scope>
    <source>
        <tissue evidence="1">Muscle</tissue>
    </source>
</reference>
<dbReference type="EMBL" id="VSRR010003105">
    <property type="protein sequence ID" value="MPC34686.1"/>
    <property type="molecule type" value="Genomic_DNA"/>
</dbReference>
<organism evidence="1 2">
    <name type="scientific">Portunus trituberculatus</name>
    <name type="common">Swimming crab</name>
    <name type="synonym">Neptunus trituberculatus</name>
    <dbReference type="NCBI Taxonomy" id="210409"/>
    <lineage>
        <taxon>Eukaryota</taxon>
        <taxon>Metazoa</taxon>
        <taxon>Ecdysozoa</taxon>
        <taxon>Arthropoda</taxon>
        <taxon>Crustacea</taxon>
        <taxon>Multicrustacea</taxon>
        <taxon>Malacostraca</taxon>
        <taxon>Eumalacostraca</taxon>
        <taxon>Eucarida</taxon>
        <taxon>Decapoda</taxon>
        <taxon>Pleocyemata</taxon>
        <taxon>Brachyura</taxon>
        <taxon>Eubrachyura</taxon>
        <taxon>Portunoidea</taxon>
        <taxon>Portunidae</taxon>
        <taxon>Portuninae</taxon>
        <taxon>Portunus</taxon>
    </lineage>
</organism>
<dbReference type="Proteomes" id="UP000324222">
    <property type="component" value="Unassembled WGS sequence"/>
</dbReference>
<keyword evidence="2" id="KW-1185">Reference proteome</keyword>
<proteinExistence type="predicted"/>
<accession>A0A5B7EN98</accession>